<feature type="region of interest" description="Disordered" evidence="1">
    <location>
        <begin position="21"/>
        <end position="71"/>
    </location>
</feature>
<dbReference type="GO" id="GO:0009100">
    <property type="term" value="P:glycoprotein metabolic process"/>
    <property type="evidence" value="ECO:0007669"/>
    <property type="project" value="UniProtKB-ARBA"/>
</dbReference>
<dbReference type="Proteomes" id="UP000574390">
    <property type="component" value="Unassembled WGS sequence"/>
</dbReference>
<dbReference type="Pfam" id="PF04991">
    <property type="entry name" value="LicD"/>
    <property type="match status" value="1"/>
</dbReference>
<comment type="caution">
    <text evidence="3">The sequence shown here is derived from an EMBL/GenBank/DDBJ whole genome shotgun (WGS) entry which is preliminary data.</text>
</comment>
<evidence type="ECO:0000313" key="3">
    <source>
        <dbReference type="EMBL" id="KAF4738007.1"/>
    </source>
</evidence>
<dbReference type="AlphaFoldDB" id="A0A7J6SZ33"/>
<organism evidence="3 4">
    <name type="scientific">Perkinsus olseni</name>
    <name type="common">Perkinsus atlanticus</name>
    <dbReference type="NCBI Taxonomy" id="32597"/>
    <lineage>
        <taxon>Eukaryota</taxon>
        <taxon>Sar</taxon>
        <taxon>Alveolata</taxon>
        <taxon>Perkinsozoa</taxon>
        <taxon>Perkinsea</taxon>
        <taxon>Perkinsida</taxon>
        <taxon>Perkinsidae</taxon>
        <taxon>Perkinsus</taxon>
    </lineage>
</organism>
<reference evidence="3 4" key="1">
    <citation type="submission" date="2020-04" db="EMBL/GenBank/DDBJ databases">
        <title>Perkinsus olseni comparative genomics.</title>
        <authorList>
            <person name="Bogema D.R."/>
        </authorList>
    </citation>
    <scope>NUCLEOTIDE SEQUENCE [LARGE SCALE GENOMIC DNA]</scope>
    <source>
        <strain evidence="3">ATCC PRA-205</strain>
    </source>
</reference>
<dbReference type="PANTHER" id="PTHR28617">
    <property type="entry name" value="CILIA- AND FLAGELLA-ASSOCIATED PROTEIN 77"/>
    <property type="match status" value="1"/>
</dbReference>
<dbReference type="Pfam" id="PF14825">
    <property type="entry name" value="CFAP77"/>
    <property type="match status" value="1"/>
</dbReference>
<feature type="non-terminal residue" evidence="3">
    <location>
        <position position="870"/>
    </location>
</feature>
<feature type="domain" description="LicD/FKTN/FKRP nucleotidyltransferase" evidence="2">
    <location>
        <begin position="490"/>
        <end position="528"/>
    </location>
</feature>
<feature type="region of interest" description="Disordered" evidence="1">
    <location>
        <begin position="200"/>
        <end position="235"/>
    </location>
</feature>
<feature type="compositionally biased region" description="Low complexity" evidence="1">
    <location>
        <begin position="47"/>
        <end position="62"/>
    </location>
</feature>
<dbReference type="PANTHER" id="PTHR28617:SF1">
    <property type="entry name" value="CILIA- AND FLAGELLA-ASSOCIATED PROTEIN 77"/>
    <property type="match status" value="1"/>
</dbReference>
<sequence>GVSAEHPTAFFRLPDVKASLRQGADLGRNAKPQDASSSDRADDNPGSNSSSEQSQQQGTHSSYNEHPREVEGLDPDTWLAAYDFKWYMMWGSIAAALSIACEEERTLLLLNRNPLLMRDEVGQAKPTYYDLPNEGFVYGKSEGADPEGAKEITMTWKSHTPNPVSETNVLDFRSLNKSAIDDGKCRTANDQKIYREQHPKFLVHKSASQKRQEGSSAAPRHEKPMPSNFVYGKKTRPSTPISHVISNQFGLESEMVVEAQYEKMVEAEEKAKSHCQLKIKSTRAAKGHATVGKSAHQKHTVGEGRRTELFKLSKFKTVPARCYLPKGAKNVVSEVLVVEGKEESKSPEEAEVGSDRGLDGVLSPVLHPMDGVVVDLFDSLIRVAFSTAMNLPWLLFSPFFAPEQGQVSRPQVIHVWNDTELLHADVDNIFLCPKQSISFFRETSGWPATDLYIDARRCQRGRDVWNSNGDRLACVAKVTGFTTELLAGIGLDDFLLDGSLLGWFRHKGGQIPWDLDGDTAVLRSQCEEVVGQSQGQAICDILREKLPHGYFLYAIDEDEVVHPDPRGSDFAGCDVPELRIGSTVNREWCHTDIYMASDVDDEICFREGVCFRRDQVLPLRNESLVGRYPVKIPAQPEEILSGLYKNHSSIMNMHGVPMNYAFQDDWAVVIGTELDDSFSDRALDGVDWPNQAVSINRSACMNHDDLLAYHLWGSPSEHRNRLMCIQTTTDAATRALGAVGVDAFLLAGSLLGWQRHDGGQIPWDTDGDTGFVQSQCEVVMKGHPDVTNIASLIMPYVPDGFEVKYLSEAGLFDHPEDEFTGCDFKQLRITSVYKEQSCFTDIYLVSDEDVSECECPAGSANDACIRAVPT</sequence>
<protein>
    <recommendedName>
        <fullName evidence="2">LicD/FKTN/FKRP nucleotidyltransferase domain-containing protein</fullName>
    </recommendedName>
</protein>
<dbReference type="InterPro" id="IPR029147">
    <property type="entry name" value="CFAP77"/>
</dbReference>
<feature type="non-terminal residue" evidence="3">
    <location>
        <position position="1"/>
    </location>
</feature>
<dbReference type="EMBL" id="JABANM010011246">
    <property type="protein sequence ID" value="KAF4738007.1"/>
    <property type="molecule type" value="Genomic_DNA"/>
</dbReference>
<proteinExistence type="predicted"/>
<gene>
    <name evidence="3" type="ORF">FOZ62_022229</name>
</gene>
<dbReference type="InterPro" id="IPR007074">
    <property type="entry name" value="LicD/FKTN/FKRP_NTP_transf"/>
</dbReference>
<accession>A0A7J6SZ33</accession>
<evidence type="ECO:0000256" key="1">
    <source>
        <dbReference type="SAM" id="MobiDB-lite"/>
    </source>
</evidence>
<name>A0A7J6SZ33_PEROL</name>
<evidence type="ECO:0000313" key="4">
    <source>
        <dbReference type="Proteomes" id="UP000574390"/>
    </source>
</evidence>
<evidence type="ECO:0000259" key="2">
    <source>
        <dbReference type="Pfam" id="PF04991"/>
    </source>
</evidence>